<reference evidence="1" key="2">
    <citation type="submission" date="2021-04" db="EMBL/GenBank/DDBJ databases">
        <authorList>
            <person name="Gilroy R."/>
        </authorList>
    </citation>
    <scope>NUCLEOTIDE SEQUENCE</scope>
    <source>
        <strain evidence="1">CHK160-9182</strain>
    </source>
</reference>
<gene>
    <name evidence="1" type="ORF">H9889_05425</name>
</gene>
<organism evidence="1 2">
    <name type="scientific">Candidatus Ignatzschineria merdigallinarum</name>
    <dbReference type="NCBI Taxonomy" id="2838621"/>
    <lineage>
        <taxon>Bacteria</taxon>
        <taxon>Pseudomonadati</taxon>
        <taxon>Pseudomonadota</taxon>
        <taxon>Gammaproteobacteria</taxon>
        <taxon>Cardiobacteriales</taxon>
        <taxon>Ignatzschineriaceae</taxon>
        <taxon>Ignatzschineria</taxon>
    </lineage>
</organism>
<proteinExistence type="predicted"/>
<protein>
    <submittedName>
        <fullName evidence="1">Uncharacterized protein</fullName>
    </submittedName>
</protein>
<sequence>MNLITQCSALHLLKCSVRSVLLLSLLLSLAIAETDNSLINYYETPLQAVFTENAFAEHQELATINLTQVLDRTENPSQVTITLTQSGFLDDSIQGTQEIYTLKLTEKGWIIDHKEMLIKCYRGPNTTEYLEQICL</sequence>
<evidence type="ECO:0000313" key="1">
    <source>
        <dbReference type="EMBL" id="HIW06749.1"/>
    </source>
</evidence>
<dbReference type="EMBL" id="DXHP01000120">
    <property type="protein sequence ID" value="HIW06749.1"/>
    <property type="molecule type" value="Genomic_DNA"/>
</dbReference>
<name>A0A9D1Q645_9GAMM</name>
<evidence type="ECO:0000313" key="2">
    <source>
        <dbReference type="Proteomes" id="UP000823934"/>
    </source>
</evidence>
<dbReference type="AlphaFoldDB" id="A0A9D1Q645"/>
<comment type="caution">
    <text evidence="1">The sequence shown here is derived from an EMBL/GenBank/DDBJ whole genome shotgun (WGS) entry which is preliminary data.</text>
</comment>
<reference evidence="1" key="1">
    <citation type="journal article" date="2021" name="PeerJ">
        <title>Extensive microbial diversity within the chicken gut microbiome revealed by metagenomics and culture.</title>
        <authorList>
            <person name="Gilroy R."/>
            <person name="Ravi A."/>
            <person name="Getino M."/>
            <person name="Pursley I."/>
            <person name="Horton D.L."/>
            <person name="Alikhan N.F."/>
            <person name="Baker D."/>
            <person name="Gharbi K."/>
            <person name="Hall N."/>
            <person name="Watson M."/>
            <person name="Adriaenssens E.M."/>
            <person name="Foster-Nyarko E."/>
            <person name="Jarju S."/>
            <person name="Secka A."/>
            <person name="Antonio M."/>
            <person name="Oren A."/>
            <person name="Chaudhuri R.R."/>
            <person name="La Ragione R."/>
            <person name="Hildebrand F."/>
            <person name="Pallen M.J."/>
        </authorList>
    </citation>
    <scope>NUCLEOTIDE SEQUENCE</scope>
    <source>
        <strain evidence="1">CHK160-9182</strain>
    </source>
</reference>
<accession>A0A9D1Q645</accession>
<dbReference type="Proteomes" id="UP000823934">
    <property type="component" value="Unassembled WGS sequence"/>
</dbReference>